<dbReference type="SUPFAM" id="SSF160214">
    <property type="entry name" value="FlaG-like"/>
    <property type="match status" value="1"/>
</dbReference>
<dbReference type="RefSeq" id="WP_091580913.1">
    <property type="nucleotide sequence ID" value="NZ_FNDU01000002.1"/>
</dbReference>
<dbReference type="EMBL" id="FNDU01000002">
    <property type="protein sequence ID" value="SDH64436.1"/>
    <property type="molecule type" value="Genomic_DNA"/>
</dbReference>
<evidence type="ECO:0000313" key="2">
    <source>
        <dbReference type="EMBL" id="SDH64436.1"/>
    </source>
</evidence>
<dbReference type="Gene3D" id="3.30.160.170">
    <property type="entry name" value="FlaG-like"/>
    <property type="match status" value="1"/>
</dbReference>
<keyword evidence="2" id="KW-0966">Cell projection</keyword>
<dbReference type="InterPro" id="IPR035924">
    <property type="entry name" value="FlaG-like_sf"/>
</dbReference>
<keyword evidence="3" id="KW-1185">Reference proteome</keyword>
<keyword evidence="2" id="KW-0282">Flagellum</keyword>
<name>A0A1G8E3B9_9BACI</name>
<dbReference type="PANTHER" id="PTHR37166:SF1">
    <property type="entry name" value="PROTEIN FLAG"/>
    <property type="match status" value="1"/>
</dbReference>
<evidence type="ECO:0000256" key="1">
    <source>
        <dbReference type="SAM" id="MobiDB-lite"/>
    </source>
</evidence>
<feature type="region of interest" description="Disordered" evidence="1">
    <location>
        <begin position="1"/>
        <end position="27"/>
    </location>
</feature>
<reference evidence="2 3" key="1">
    <citation type="submission" date="2016-10" db="EMBL/GenBank/DDBJ databases">
        <authorList>
            <person name="de Groot N.N."/>
        </authorList>
    </citation>
    <scope>NUCLEOTIDE SEQUENCE [LARGE SCALE GENOMIC DNA]</scope>
    <source>
        <strain evidence="3">P4B,CCM 7963,CECT 7998,DSM 25260,IBRC-M 10614,KCTC 13821</strain>
    </source>
</reference>
<proteinExistence type="predicted"/>
<dbReference type="PANTHER" id="PTHR37166">
    <property type="entry name" value="PROTEIN FLAG"/>
    <property type="match status" value="1"/>
</dbReference>
<dbReference type="AlphaFoldDB" id="A0A1G8E3B9"/>
<keyword evidence="2" id="KW-0969">Cilium</keyword>
<organism evidence="2 3">
    <name type="scientific">Alteribacillus bidgolensis</name>
    <dbReference type="NCBI Taxonomy" id="930129"/>
    <lineage>
        <taxon>Bacteria</taxon>
        <taxon>Bacillati</taxon>
        <taxon>Bacillota</taxon>
        <taxon>Bacilli</taxon>
        <taxon>Bacillales</taxon>
        <taxon>Bacillaceae</taxon>
        <taxon>Alteribacillus</taxon>
    </lineage>
</organism>
<dbReference type="OrthoDB" id="9799867at2"/>
<dbReference type="Pfam" id="PF03646">
    <property type="entry name" value="FlaG"/>
    <property type="match status" value="1"/>
</dbReference>
<dbReference type="STRING" id="930129.SAMN05216352_10256"/>
<accession>A0A1G8E3B9</accession>
<gene>
    <name evidence="2" type="ORF">SAMN05216352_10256</name>
</gene>
<dbReference type="Proteomes" id="UP000199017">
    <property type="component" value="Unassembled WGS sequence"/>
</dbReference>
<dbReference type="InterPro" id="IPR005186">
    <property type="entry name" value="FlaG"/>
</dbReference>
<sequence length="119" mass="13533">MGFSISGSNGDSIQTVRSVNEGKPLERSMTEEIKHAAKDHRPAMLDPKELQEQADGMNKMLEASYTDLKFNVHEDLDRIYVQVLERETEEVVREIPPEKFLDMVASMLEQVGILVDEKV</sequence>
<evidence type="ECO:0000313" key="3">
    <source>
        <dbReference type="Proteomes" id="UP000199017"/>
    </source>
</evidence>
<protein>
    <submittedName>
        <fullName evidence="2">Flagellar protein FlaG</fullName>
    </submittedName>
</protein>
<feature type="compositionally biased region" description="Polar residues" evidence="1">
    <location>
        <begin position="1"/>
        <end position="18"/>
    </location>
</feature>